<accession>A0ABP8HII3</accession>
<evidence type="ECO:0000313" key="4">
    <source>
        <dbReference type="Proteomes" id="UP001500975"/>
    </source>
</evidence>
<evidence type="ECO:0000313" key="3">
    <source>
        <dbReference type="EMBL" id="GAA4339620.1"/>
    </source>
</evidence>
<feature type="compositionally biased region" description="Pro residues" evidence="2">
    <location>
        <begin position="542"/>
        <end position="551"/>
    </location>
</feature>
<keyword evidence="1" id="KW-0175">Coiled coil</keyword>
<keyword evidence="4" id="KW-1185">Reference proteome</keyword>
<feature type="region of interest" description="Disordered" evidence="2">
    <location>
        <begin position="451"/>
        <end position="496"/>
    </location>
</feature>
<evidence type="ECO:0000256" key="1">
    <source>
        <dbReference type="SAM" id="Coils"/>
    </source>
</evidence>
<evidence type="ECO:0000256" key="2">
    <source>
        <dbReference type="SAM" id="MobiDB-lite"/>
    </source>
</evidence>
<feature type="compositionally biased region" description="Polar residues" evidence="2">
    <location>
        <begin position="514"/>
        <end position="530"/>
    </location>
</feature>
<dbReference type="RefSeq" id="WP_345537466.1">
    <property type="nucleotide sequence ID" value="NZ_BAABGJ010000015.1"/>
</dbReference>
<comment type="caution">
    <text evidence="3">The sequence shown here is derived from an EMBL/GenBank/DDBJ whole genome shotgun (WGS) entry which is preliminary data.</text>
</comment>
<feature type="compositionally biased region" description="Low complexity" evidence="2">
    <location>
        <begin position="552"/>
        <end position="565"/>
    </location>
</feature>
<name>A0ABP8HII3_9BURK</name>
<organism evidence="3 4">
    <name type="scientific">Variovorax defluvii</name>
    <dbReference type="NCBI Taxonomy" id="913761"/>
    <lineage>
        <taxon>Bacteria</taxon>
        <taxon>Pseudomonadati</taxon>
        <taxon>Pseudomonadota</taxon>
        <taxon>Betaproteobacteria</taxon>
        <taxon>Burkholderiales</taxon>
        <taxon>Comamonadaceae</taxon>
        <taxon>Variovorax</taxon>
    </lineage>
</organism>
<gene>
    <name evidence="3" type="ORF">GCM10023165_19100</name>
</gene>
<feature type="coiled-coil region" evidence="1">
    <location>
        <begin position="270"/>
        <end position="297"/>
    </location>
</feature>
<feature type="compositionally biased region" description="Pro residues" evidence="2">
    <location>
        <begin position="621"/>
        <end position="634"/>
    </location>
</feature>
<feature type="compositionally biased region" description="Pro residues" evidence="2">
    <location>
        <begin position="695"/>
        <end position="706"/>
    </location>
</feature>
<dbReference type="Proteomes" id="UP001500975">
    <property type="component" value="Unassembled WGS sequence"/>
</dbReference>
<feature type="region of interest" description="Disordered" evidence="2">
    <location>
        <begin position="511"/>
        <end position="713"/>
    </location>
</feature>
<reference evidence="4" key="1">
    <citation type="journal article" date="2019" name="Int. J. Syst. Evol. Microbiol.">
        <title>The Global Catalogue of Microorganisms (GCM) 10K type strain sequencing project: providing services to taxonomists for standard genome sequencing and annotation.</title>
        <authorList>
            <consortium name="The Broad Institute Genomics Platform"/>
            <consortium name="The Broad Institute Genome Sequencing Center for Infectious Disease"/>
            <person name="Wu L."/>
            <person name="Ma J."/>
        </authorList>
    </citation>
    <scope>NUCLEOTIDE SEQUENCE [LARGE SCALE GENOMIC DNA]</scope>
    <source>
        <strain evidence="4">JCM 17804</strain>
    </source>
</reference>
<sequence>MGAIQSRQSLGSLAEALRCAIDPADMNKGKYLVAGKGDPDAEIDGIAGHKAPLRLFVSGKNYGMRDALASVAGDRHEHYAAARRALKQLVSGALHAGVIKNEKQASAITNLMQVLATSKSTGRIKIDDIQNDLATVLDAVETADRQAAREVVKKDCHVADGKVAHFFEELRERQTSPVHVPHRFDDNEKFKITGNKEVWNRIISMNSQAKQIKDPSTVSRFRTRARSFSKSEKASSGQSVNLLYKISDWPGQYFSLALEEFFKAADGQNLDAFNEASDELRKKIAEAESVLELTRDVLNSEAFINSIENPEDRAKLNLLCGTAIRLLANIGDPDSAFARLKNLAVVAHKSPEETCRAIADERRKSLLSPIPTTPAPPIPLPLVDGLPGLDIDPAADGIPLPPVELMPEVMMVPGPNGGQMPYNPAQKVVAPPVPLVLGAEPINMPGDGVATQGTGADAGGGVASNTVPQKGAAAKSPRPLPIPPAEPMSMGDKSPGNLVAKRVIEMERRLAKTAGSSATSTYVAQPSIPTVASPGDAMPPANDDPPPPQPTLVPGAAANGGVPLANLPPLPGSPPPVLPINPVSATALGEQNPPAPDDDPPPPQPTLVPGAAANGGVPLANLPPLPGSPPPVLPINPVSATALGEQNPPAPDDEPPPPQPTLVPGAAANGGVPLANMPPVLPINPAPASGAENQNPPPPTDMPPLPTDALPGAPSLARQQMQQMTELDIMQSIAEMNRTGGVLYASKKPSAAGPNAINKAKALKNRMAAKVATAADTLKERMNNFRSGERDRVNKFDQRLITNAKMNENIALVASDIAASKPENVNRLMIRQDRIVDLYVQAMEAATPAPEKAIRDFIAADGGDLKQSEKYIKLGDGDERKEKTRKIHFFRRLNDAAQARMGSGLQEKLPETQRSNELINKINESLKLSGEIQALLPRVFPDYFNVTLDFFSRTGVEKIRPQNIAPQEIFSMLMSRFVSKVCLVMDAFFDQLESGKNFDKAAKEMQDKMEVGLNILLFVTRLLTDVQYVQLFPDEIRPSVREFGELLQDLSLDLLDPESPFMAAYRLSQAAQVYPEEVMLQLTESMKPQPVQTA</sequence>
<protein>
    <submittedName>
        <fullName evidence="3">Uncharacterized protein</fullName>
    </submittedName>
</protein>
<proteinExistence type="predicted"/>
<feature type="compositionally biased region" description="Pro residues" evidence="2">
    <location>
        <begin position="566"/>
        <end position="579"/>
    </location>
</feature>
<dbReference type="EMBL" id="BAABGJ010000015">
    <property type="protein sequence ID" value="GAA4339620.1"/>
    <property type="molecule type" value="Genomic_DNA"/>
</dbReference>